<protein>
    <submittedName>
        <fullName evidence="1">Uncharacterized protein</fullName>
    </submittedName>
</protein>
<dbReference type="AlphaFoldDB" id="A0A8J6B0Z6"/>
<keyword evidence="2" id="KW-1185">Reference proteome</keyword>
<gene>
    <name evidence="1" type="ORF">J8273_6929</name>
</gene>
<comment type="caution">
    <text evidence="1">The sequence shown here is derived from an EMBL/GenBank/DDBJ whole genome shotgun (WGS) entry which is preliminary data.</text>
</comment>
<evidence type="ECO:0000313" key="2">
    <source>
        <dbReference type="Proteomes" id="UP000717585"/>
    </source>
</evidence>
<evidence type="ECO:0000313" key="1">
    <source>
        <dbReference type="EMBL" id="KAG9390692.1"/>
    </source>
</evidence>
<name>A0A8J6B0Z6_9EUKA</name>
<sequence>MSFNSVSLHSRLTPHTWHPLYSAHNWRLDHSIIVCHVSPVMTPYSLLPGRQTVALSNHLQNANNNVMPGDKPNKTMSDSLKEAKDQIKDATVETKDRVVDKAKELKDKVSEKIGGKKETEEVGVKLSVEREKA</sequence>
<dbReference type="Proteomes" id="UP000717585">
    <property type="component" value="Unassembled WGS sequence"/>
</dbReference>
<organism evidence="1 2">
    <name type="scientific">Carpediemonas membranifera</name>
    <dbReference type="NCBI Taxonomy" id="201153"/>
    <lineage>
        <taxon>Eukaryota</taxon>
        <taxon>Metamonada</taxon>
        <taxon>Carpediemonas-like organisms</taxon>
        <taxon>Carpediemonas</taxon>
    </lineage>
</organism>
<accession>A0A8J6B0Z6</accession>
<dbReference type="EMBL" id="JAHDYR010000062">
    <property type="protein sequence ID" value="KAG9390692.1"/>
    <property type="molecule type" value="Genomic_DNA"/>
</dbReference>
<proteinExistence type="predicted"/>
<dbReference type="Gene3D" id="6.10.140.1430">
    <property type="match status" value="1"/>
</dbReference>
<reference evidence="1" key="1">
    <citation type="submission" date="2021-05" db="EMBL/GenBank/DDBJ databases">
        <title>A free-living protist that lacks canonical eukaryotic 1 DNA replication and segregation systems.</title>
        <authorList>
            <person name="Salas-Leiva D.E."/>
            <person name="Tromer E.C."/>
            <person name="Curtis B.A."/>
            <person name="Jerlstrom-Hultqvist J."/>
            <person name="Kolisko M."/>
            <person name="Yi Z."/>
            <person name="Salas-Leiva J.S."/>
            <person name="Gallot-Lavallee L."/>
            <person name="Kops G.J.P.L."/>
            <person name="Archibald J.M."/>
            <person name="Simpson A.G.B."/>
            <person name="Roger A.J."/>
        </authorList>
    </citation>
    <scope>NUCLEOTIDE SEQUENCE</scope>
    <source>
        <strain evidence="1">BICM</strain>
    </source>
</reference>